<feature type="transmembrane region" description="Helical" evidence="1">
    <location>
        <begin position="143"/>
        <end position="162"/>
    </location>
</feature>
<name>A0A5B8JA10_9MOLU</name>
<sequence length="265" mass="31259">MSYPLNFLLYILFKKKLTPHEIIKNNIFASVGILIVFYFFIFPLQVNDTVRILSMPSDEEKLLHLYNQYYGISHVRFIFVFVFMIGMIFSNYLPIIVLDKDQLSFKIKIDKSTVGNIIFYISIFILTILASIIISLTGQNFRFRFISIVILTIIFVAIINIYETIKYFVKKRNYSLYEQITQKTISQYFISLVLAWILMLTITINFSAINYSNSEYNEMFNFWVHYRAIIFGAIGIVYLVIYSIKITSHFVINSFIKTRNKKQIA</sequence>
<protein>
    <submittedName>
        <fullName evidence="2">Uncharacterized protein</fullName>
    </submittedName>
</protein>
<dbReference type="Proteomes" id="UP000317512">
    <property type="component" value="Chromosome"/>
</dbReference>
<keyword evidence="1" id="KW-1133">Transmembrane helix</keyword>
<dbReference type="OrthoDB" id="401079at2"/>
<organism evidence="2 3">
    <name type="scientific">Mycoplasma anserisalpingitidis</name>
    <dbReference type="NCBI Taxonomy" id="519450"/>
    <lineage>
        <taxon>Bacteria</taxon>
        <taxon>Bacillati</taxon>
        <taxon>Mycoplasmatota</taxon>
        <taxon>Mollicutes</taxon>
        <taxon>Mycoplasmataceae</taxon>
        <taxon>Mycoplasma</taxon>
    </lineage>
</organism>
<reference evidence="3" key="1">
    <citation type="submission" date="2019-07" db="EMBL/GenBank/DDBJ databases">
        <title>Complete genome sequences of three Mycoplasma sp. 1220 strains.</title>
        <authorList>
            <person name="Grozner D."/>
            <person name="Forro B."/>
            <person name="Kovacs A.B."/>
            <person name="Marton S."/>
            <person name="Banyai K."/>
            <person name="Kreizinger Z."/>
            <person name="Sulyok K.M."/>
            <person name="Gyuranecz M."/>
        </authorList>
    </citation>
    <scope>NUCLEOTIDE SEQUENCE [LARGE SCALE GENOMIC DNA]</scope>
    <source>
        <strain evidence="3">MYCAV93</strain>
    </source>
</reference>
<accession>A0A5B8JA10</accession>
<gene>
    <name evidence="2" type="ORF">FOY43_00330</name>
</gene>
<evidence type="ECO:0000256" key="1">
    <source>
        <dbReference type="SAM" id="Phobius"/>
    </source>
</evidence>
<dbReference type="AlphaFoldDB" id="A0A5B8JA10"/>
<feature type="transmembrane region" description="Helical" evidence="1">
    <location>
        <begin position="26"/>
        <end position="46"/>
    </location>
</feature>
<proteinExistence type="predicted"/>
<feature type="transmembrane region" description="Helical" evidence="1">
    <location>
        <begin position="117"/>
        <end position="137"/>
    </location>
</feature>
<keyword evidence="1" id="KW-0812">Transmembrane</keyword>
<dbReference type="EMBL" id="CP041663">
    <property type="protein sequence ID" value="QDY88116.1"/>
    <property type="molecule type" value="Genomic_DNA"/>
</dbReference>
<dbReference type="RefSeq" id="WP_146308484.1">
    <property type="nucleotide sequence ID" value="NZ_CP041663.1"/>
</dbReference>
<feature type="transmembrane region" description="Helical" evidence="1">
    <location>
        <begin position="77"/>
        <end position="97"/>
    </location>
</feature>
<evidence type="ECO:0000313" key="2">
    <source>
        <dbReference type="EMBL" id="QDY88116.1"/>
    </source>
</evidence>
<feature type="transmembrane region" description="Helical" evidence="1">
    <location>
        <begin position="188"/>
        <end position="209"/>
    </location>
</feature>
<feature type="transmembrane region" description="Helical" evidence="1">
    <location>
        <begin position="229"/>
        <end position="252"/>
    </location>
</feature>
<evidence type="ECO:0000313" key="3">
    <source>
        <dbReference type="Proteomes" id="UP000317512"/>
    </source>
</evidence>
<keyword evidence="1" id="KW-0472">Membrane</keyword>